<keyword evidence="2" id="KW-1133">Transmembrane helix</keyword>
<dbReference type="InterPro" id="IPR050330">
    <property type="entry name" value="Bact_OuterMem_StrucFunc"/>
</dbReference>
<dbReference type="AlphaFoldDB" id="A0A6H9TIC2"/>
<reference evidence="4 6" key="1">
    <citation type="submission" date="2019-09" db="EMBL/GenBank/DDBJ databases">
        <title>Draft genome sequences of 48 bacterial type strains from the CCUG.</title>
        <authorList>
            <person name="Tunovic T."/>
            <person name="Pineiro-Iglesias B."/>
            <person name="Unosson C."/>
            <person name="Inganas E."/>
            <person name="Ohlen M."/>
            <person name="Cardew S."/>
            <person name="Jensie-Markopoulos S."/>
            <person name="Salva-Serra F."/>
            <person name="Jaen-Luchoro D."/>
            <person name="Karlsson R."/>
            <person name="Svensson-Stadler L."/>
            <person name="Chun J."/>
            <person name="Moore E."/>
        </authorList>
    </citation>
    <scope>NUCLEOTIDE SEQUENCE [LARGE SCALE GENOMIC DNA]</scope>
    <source>
        <strain evidence="4 6">CCUG 54555</strain>
    </source>
</reference>
<feature type="transmembrane region" description="Helical" evidence="2">
    <location>
        <begin position="307"/>
        <end position="324"/>
    </location>
</feature>
<keyword evidence="2" id="KW-0812">Transmembrane</keyword>
<reference evidence="5 7" key="2">
    <citation type="submission" date="2019-09" db="EMBL/GenBank/DDBJ databases">
        <authorList>
            <person name="Depoorter E."/>
        </authorList>
    </citation>
    <scope>NUCLEOTIDE SEQUENCE [LARGE SCALE GENOMIC DNA]</scope>
    <source>
        <strain evidence="5">LMG 24064</strain>
    </source>
</reference>
<dbReference type="GeneID" id="99787905"/>
<evidence type="ECO:0000313" key="5">
    <source>
        <dbReference type="EMBL" id="VWB17146.1"/>
    </source>
</evidence>
<dbReference type="Pfam" id="PF00691">
    <property type="entry name" value="OmpA"/>
    <property type="match status" value="1"/>
</dbReference>
<gene>
    <name evidence="5" type="ORF">BLA24064_00634</name>
    <name evidence="4" type="ORF">F7R21_00350</name>
</gene>
<dbReference type="InterPro" id="IPR036737">
    <property type="entry name" value="OmpA-like_sf"/>
</dbReference>
<dbReference type="Proteomes" id="UP000430232">
    <property type="component" value="Unassembled WGS sequence"/>
</dbReference>
<dbReference type="PANTHER" id="PTHR30329">
    <property type="entry name" value="STATOR ELEMENT OF FLAGELLAR MOTOR COMPLEX"/>
    <property type="match status" value="1"/>
</dbReference>
<keyword evidence="1 2" id="KW-0472">Membrane</keyword>
<evidence type="ECO:0000313" key="4">
    <source>
        <dbReference type="EMBL" id="KAB0644804.1"/>
    </source>
</evidence>
<evidence type="ECO:0000313" key="7">
    <source>
        <dbReference type="Proteomes" id="UP000494222"/>
    </source>
</evidence>
<proteinExistence type="predicted"/>
<dbReference type="Proteomes" id="UP000494222">
    <property type="component" value="Unassembled WGS sequence"/>
</dbReference>
<evidence type="ECO:0000256" key="2">
    <source>
        <dbReference type="SAM" id="Phobius"/>
    </source>
</evidence>
<name>A0A6H9TIC2_9BURK</name>
<sequence>MKNFDFVQTVSRVFTQTICEQLSARMGLAPNVIHHVVELGAVAVGAALIAACRTAQGGSSVYGTLMSGAANPRISEQLGELVGDTAALKDLEASGDVLSRRAIERRIAPLSDQIAMQTGVPPQATHVLVALAAAVGLGALKHHLLIEQAQTSDFVELTAAQAPLIAPALTDDMAAVLGFESASRLLQTGGHFATTAAGPAPVSMVAADPEPARPPAAPSTYGGINATVSTTASSTVVPASRMQPSVFSPPPMAAPEAHVPNFSQKVDAPAAAAVGEPAPIDEATDAGRATPIMHKATVRTRRSRRGLAWLLALLALGTVGAFAYEQTHPGFLKAAISPSTDSVSSPASAPAAASRVGVAVETPAGERPVEVSATSVAAASSAVAASSSTVPGVGDAATPAPEAVANTAAFRVDDGGSPHFAGTVAGDEQRDTLMRALKDRFGAGRFTADVKVVAGARADWMDHLDTLVALMAVRGAEVELHSSAIELAGSATTAGWPARVQQAFGSPWQVTTFSAAERVDAAARSFRHAMAATLDDGQPCQVANVVRVLNMQIIDFAHSSAHVPTSAKDTLGDSALLLKTCANVGHPVKVRIAAYADSLGDREALVQLARKRADSVLAYLVANGAPAALLTAEGYGAEKPIASNLTSIGRFENRRIEFAGQ</sequence>
<evidence type="ECO:0000259" key="3">
    <source>
        <dbReference type="PROSITE" id="PS51123"/>
    </source>
</evidence>
<organism evidence="4 6">
    <name type="scientific">Burkholderia latens</name>
    <dbReference type="NCBI Taxonomy" id="488446"/>
    <lineage>
        <taxon>Bacteria</taxon>
        <taxon>Pseudomonadati</taxon>
        <taxon>Pseudomonadota</taxon>
        <taxon>Betaproteobacteria</taxon>
        <taxon>Burkholderiales</taxon>
        <taxon>Burkholderiaceae</taxon>
        <taxon>Burkholderia</taxon>
        <taxon>Burkholderia cepacia complex</taxon>
    </lineage>
</organism>
<dbReference type="Gene3D" id="3.40.1520.20">
    <property type="match status" value="1"/>
</dbReference>
<dbReference type="GO" id="GO:0016020">
    <property type="term" value="C:membrane"/>
    <property type="evidence" value="ECO:0007669"/>
    <property type="project" value="UniProtKB-UniRule"/>
</dbReference>
<dbReference type="EMBL" id="VZOJ01000001">
    <property type="protein sequence ID" value="KAB0644804.1"/>
    <property type="molecule type" value="Genomic_DNA"/>
</dbReference>
<dbReference type="RefSeq" id="WP_151062333.1">
    <property type="nucleotide sequence ID" value="NZ_CABVPL010000003.1"/>
</dbReference>
<dbReference type="CDD" id="cd07185">
    <property type="entry name" value="OmpA_C-like"/>
    <property type="match status" value="1"/>
</dbReference>
<dbReference type="InterPro" id="IPR006665">
    <property type="entry name" value="OmpA-like"/>
</dbReference>
<evidence type="ECO:0000256" key="1">
    <source>
        <dbReference type="PROSITE-ProRule" id="PRU00473"/>
    </source>
</evidence>
<dbReference type="SUPFAM" id="SSF103088">
    <property type="entry name" value="OmpA-like"/>
    <property type="match status" value="1"/>
</dbReference>
<evidence type="ECO:0000313" key="6">
    <source>
        <dbReference type="Proteomes" id="UP000430232"/>
    </source>
</evidence>
<accession>A0A6H9TIC2</accession>
<dbReference type="EMBL" id="CABVPL010000003">
    <property type="protein sequence ID" value="VWB17146.1"/>
    <property type="molecule type" value="Genomic_DNA"/>
</dbReference>
<feature type="domain" description="OmpA-like" evidence="3">
    <location>
        <begin position="543"/>
        <end position="661"/>
    </location>
</feature>
<dbReference type="PANTHER" id="PTHR30329:SF21">
    <property type="entry name" value="LIPOPROTEIN YIAD-RELATED"/>
    <property type="match status" value="1"/>
</dbReference>
<dbReference type="OrthoDB" id="9782229at2"/>
<protein>
    <submittedName>
        <fullName evidence="4">OmpA family protein</fullName>
    </submittedName>
    <submittedName>
        <fullName evidence="5">OmpA/MotB</fullName>
    </submittedName>
</protein>
<dbReference type="Gene3D" id="3.30.1330.60">
    <property type="entry name" value="OmpA-like domain"/>
    <property type="match status" value="1"/>
</dbReference>
<dbReference type="PROSITE" id="PS51123">
    <property type="entry name" value="OMPA_2"/>
    <property type="match status" value="1"/>
</dbReference>
<keyword evidence="6" id="KW-1185">Reference proteome</keyword>